<reference evidence="1 2" key="1">
    <citation type="journal article" date="2019" name="Int. J. Syst. Evol. Microbiol.">
        <title>The Global Catalogue of Microorganisms (GCM) 10K type strain sequencing project: providing services to taxonomists for standard genome sequencing and annotation.</title>
        <authorList>
            <consortium name="The Broad Institute Genomics Platform"/>
            <consortium name="The Broad Institute Genome Sequencing Center for Infectious Disease"/>
            <person name="Wu L."/>
            <person name="Ma J."/>
        </authorList>
    </citation>
    <scope>NUCLEOTIDE SEQUENCE [LARGE SCALE GENOMIC DNA]</scope>
    <source>
        <strain evidence="1 2">JCM 1417</strain>
    </source>
</reference>
<protein>
    <recommendedName>
        <fullName evidence="3">Com family DNA-binding transcriptional regulator</fullName>
    </recommendedName>
</protein>
<gene>
    <name evidence="1" type="ORF">GCM10008908_01390</name>
</gene>
<dbReference type="Proteomes" id="UP001501047">
    <property type="component" value="Unassembled WGS sequence"/>
</dbReference>
<sequence>MIQVRCPICNNRLFDVEKSYVGMIEIKCNKCRKLLGVKNNIKLRKIEFSYIMS</sequence>
<evidence type="ECO:0000313" key="2">
    <source>
        <dbReference type="Proteomes" id="UP001501047"/>
    </source>
</evidence>
<name>A0ABN1KFD2_CLOSU</name>
<dbReference type="EMBL" id="BAAACI010000001">
    <property type="protein sequence ID" value="GAA0765200.1"/>
    <property type="molecule type" value="Genomic_DNA"/>
</dbReference>
<dbReference type="RefSeq" id="WP_343824546.1">
    <property type="nucleotide sequence ID" value="NZ_BAAACI010000001.1"/>
</dbReference>
<proteinExistence type="predicted"/>
<comment type="caution">
    <text evidence="1">The sequence shown here is derived from an EMBL/GenBank/DDBJ whole genome shotgun (WGS) entry which is preliminary data.</text>
</comment>
<evidence type="ECO:0000313" key="1">
    <source>
        <dbReference type="EMBL" id="GAA0765200.1"/>
    </source>
</evidence>
<keyword evidence="2" id="KW-1185">Reference proteome</keyword>
<organism evidence="1 2">
    <name type="scientific">Clostridium subterminale</name>
    <dbReference type="NCBI Taxonomy" id="1550"/>
    <lineage>
        <taxon>Bacteria</taxon>
        <taxon>Bacillati</taxon>
        <taxon>Bacillota</taxon>
        <taxon>Clostridia</taxon>
        <taxon>Eubacteriales</taxon>
        <taxon>Clostridiaceae</taxon>
        <taxon>Clostridium</taxon>
    </lineage>
</organism>
<evidence type="ECO:0008006" key="3">
    <source>
        <dbReference type="Google" id="ProtNLM"/>
    </source>
</evidence>
<accession>A0ABN1KFD2</accession>